<keyword evidence="3" id="KW-1185">Reference proteome</keyword>
<comment type="caution">
    <text evidence="2">The sequence shown here is derived from an EMBL/GenBank/DDBJ whole genome shotgun (WGS) entry which is preliminary data.</text>
</comment>
<dbReference type="AlphaFoldDB" id="A0A6G0WL64"/>
<name>A0A6G0WL64_9STRA</name>
<dbReference type="EMBL" id="VJMJ01000184">
    <property type="protein sequence ID" value="KAF0728010.1"/>
    <property type="molecule type" value="Genomic_DNA"/>
</dbReference>
<feature type="region of interest" description="Disordered" evidence="1">
    <location>
        <begin position="44"/>
        <end position="97"/>
    </location>
</feature>
<evidence type="ECO:0000313" key="3">
    <source>
        <dbReference type="Proteomes" id="UP000481153"/>
    </source>
</evidence>
<reference evidence="2 3" key="1">
    <citation type="submission" date="2019-07" db="EMBL/GenBank/DDBJ databases">
        <title>Genomics analysis of Aphanomyces spp. identifies a new class of oomycete effector associated with host adaptation.</title>
        <authorList>
            <person name="Gaulin E."/>
        </authorList>
    </citation>
    <scope>NUCLEOTIDE SEQUENCE [LARGE SCALE GENOMIC DNA]</scope>
    <source>
        <strain evidence="2 3">ATCC 201684</strain>
    </source>
</reference>
<organism evidence="2 3">
    <name type="scientific">Aphanomyces euteiches</name>
    <dbReference type="NCBI Taxonomy" id="100861"/>
    <lineage>
        <taxon>Eukaryota</taxon>
        <taxon>Sar</taxon>
        <taxon>Stramenopiles</taxon>
        <taxon>Oomycota</taxon>
        <taxon>Saprolegniomycetes</taxon>
        <taxon>Saprolegniales</taxon>
        <taxon>Verrucalvaceae</taxon>
        <taxon>Aphanomyces</taxon>
    </lineage>
</organism>
<feature type="compositionally biased region" description="Low complexity" evidence="1">
    <location>
        <begin position="54"/>
        <end position="70"/>
    </location>
</feature>
<protein>
    <submittedName>
        <fullName evidence="2">Uncharacterized protein</fullName>
    </submittedName>
</protein>
<accession>A0A6G0WL64</accession>
<gene>
    <name evidence="2" type="ORF">Ae201684_014116</name>
</gene>
<dbReference type="Proteomes" id="UP000481153">
    <property type="component" value="Unassembled WGS sequence"/>
</dbReference>
<evidence type="ECO:0000256" key="1">
    <source>
        <dbReference type="SAM" id="MobiDB-lite"/>
    </source>
</evidence>
<proteinExistence type="predicted"/>
<sequence>MLHRHRPRFCAACGKFGATREHNDRGVRQFYCSLDCEPARAIRQRRSWTSQARPSQSFSSTLSTPSPSKSTDWDGPNVDKTSDNSARSNSEVSGFLV</sequence>
<evidence type="ECO:0000313" key="2">
    <source>
        <dbReference type="EMBL" id="KAF0728010.1"/>
    </source>
</evidence>
<feature type="compositionally biased region" description="Polar residues" evidence="1">
    <location>
        <begin position="83"/>
        <end position="97"/>
    </location>
</feature>